<gene>
    <name evidence="1" type="ORF">LKD36_02140</name>
</gene>
<proteinExistence type="predicted"/>
<organism evidence="1 2">
    <name type="scientific">Hominiventricola filiformis</name>
    <dbReference type="NCBI Taxonomy" id="2885352"/>
    <lineage>
        <taxon>Bacteria</taxon>
        <taxon>Bacillati</taxon>
        <taxon>Bacillota</taxon>
        <taxon>Clostridia</taxon>
        <taxon>Lachnospirales</taxon>
        <taxon>Lachnospiraceae</taxon>
        <taxon>Hominiventricola</taxon>
    </lineage>
</organism>
<protein>
    <submittedName>
        <fullName evidence="1">ATPase</fullName>
    </submittedName>
</protein>
<name>A0AAE3A3Y1_9FIRM</name>
<evidence type="ECO:0000313" key="1">
    <source>
        <dbReference type="EMBL" id="MCC2124974.1"/>
    </source>
</evidence>
<dbReference type="Proteomes" id="UP001198220">
    <property type="component" value="Unassembled WGS sequence"/>
</dbReference>
<comment type="caution">
    <text evidence="1">The sequence shown here is derived from an EMBL/GenBank/DDBJ whole genome shotgun (WGS) entry which is preliminary data.</text>
</comment>
<reference evidence="1 2" key="1">
    <citation type="submission" date="2021-10" db="EMBL/GenBank/DDBJ databases">
        <title>Anaerobic single-cell dispensing facilitates the cultivation of human gut bacteria.</title>
        <authorList>
            <person name="Afrizal A."/>
        </authorList>
    </citation>
    <scope>NUCLEOTIDE SEQUENCE [LARGE SCALE GENOMIC DNA]</scope>
    <source>
        <strain evidence="1 2">CLA-AA-H276</strain>
    </source>
</reference>
<keyword evidence="2" id="KW-1185">Reference proteome</keyword>
<dbReference type="AlphaFoldDB" id="A0AAE3A3Y1"/>
<accession>A0AAE3A3Y1</accession>
<evidence type="ECO:0000313" key="2">
    <source>
        <dbReference type="Proteomes" id="UP001198220"/>
    </source>
</evidence>
<dbReference type="RefSeq" id="WP_349147191.1">
    <property type="nucleotide sequence ID" value="NZ_JBBNJJ010000090.1"/>
</dbReference>
<dbReference type="EMBL" id="JAJEPS010000001">
    <property type="protein sequence ID" value="MCC2124974.1"/>
    <property type="molecule type" value="Genomic_DNA"/>
</dbReference>
<sequence>MLLRMKELIQEERAVGSYISHHRESVSEQMLAPDSPYSELLAPYFQPESSDLQSWMESPYEQNKKYPEQKIYGTSAGIHVRSKSESMIVYLLHDYKIPFRYESELELGQVTVYPDFTIRHPKTGKLFLWEHLGMVDEPAYRRNALSKLQLYMEHGWIPSVNLILTFETKEYPLDMAYVEGLIKDYFVK</sequence>